<dbReference type="EMBL" id="BMTP01000029">
    <property type="protein sequence ID" value="GGU66813.1"/>
    <property type="molecule type" value="Genomic_DNA"/>
</dbReference>
<dbReference type="AlphaFoldDB" id="A0A918I3K8"/>
<feature type="coiled-coil region" evidence="1">
    <location>
        <begin position="164"/>
        <end position="227"/>
    </location>
</feature>
<dbReference type="InterPro" id="IPR016047">
    <property type="entry name" value="M23ase_b-sheet_dom"/>
</dbReference>
<name>A0A918I3K8_9ACTN</name>
<evidence type="ECO:0000313" key="4">
    <source>
        <dbReference type="EMBL" id="GGU66813.1"/>
    </source>
</evidence>
<proteinExistence type="predicted"/>
<gene>
    <name evidence="4" type="ORF">GCM10010274_64210</name>
</gene>
<dbReference type="Proteomes" id="UP000636661">
    <property type="component" value="Unassembled WGS sequence"/>
</dbReference>
<keyword evidence="5" id="KW-1185">Reference proteome</keyword>
<dbReference type="GO" id="GO:0004222">
    <property type="term" value="F:metalloendopeptidase activity"/>
    <property type="evidence" value="ECO:0007669"/>
    <property type="project" value="TreeGrafter"/>
</dbReference>
<reference evidence="4" key="2">
    <citation type="submission" date="2020-09" db="EMBL/GenBank/DDBJ databases">
        <authorList>
            <person name="Sun Q."/>
            <person name="Ohkuma M."/>
        </authorList>
    </citation>
    <scope>NUCLEOTIDE SEQUENCE</scope>
    <source>
        <strain evidence="4">JCM 4391</strain>
    </source>
</reference>
<dbReference type="InterPro" id="IPR050570">
    <property type="entry name" value="Cell_wall_metabolism_enzyme"/>
</dbReference>
<keyword evidence="1" id="KW-0175">Coiled coil</keyword>
<dbReference type="PANTHER" id="PTHR21666">
    <property type="entry name" value="PEPTIDASE-RELATED"/>
    <property type="match status" value="1"/>
</dbReference>
<reference evidence="4" key="1">
    <citation type="journal article" date="2014" name="Int. J. Syst. Evol. Microbiol.">
        <title>Complete genome sequence of Corynebacterium casei LMG S-19264T (=DSM 44701T), isolated from a smear-ripened cheese.</title>
        <authorList>
            <consortium name="US DOE Joint Genome Institute (JGI-PGF)"/>
            <person name="Walter F."/>
            <person name="Albersmeier A."/>
            <person name="Kalinowski J."/>
            <person name="Ruckert C."/>
        </authorList>
    </citation>
    <scope>NUCLEOTIDE SEQUENCE</scope>
    <source>
        <strain evidence="4">JCM 4391</strain>
    </source>
</reference>
<feature type="region of interest" description="Disordered" evidence="2">
    <location>
        <begin position="106"/>
        <end position="155"/>
    </location>
</feature>
<dbReference type="SUPFAM" id="SSF51261">
    <property type="entry name" value="Duplicated hybrid motif"/>
    <property type="match status" value="1"/>
</dbReference>
<sequence length="377" mass="37764">MASNRPAPEAPYGSIGSFDSSGIPDAADVNGQWEEWNPTEETVRPVRGRHRVAKQRGGLARSSTVLGVGVIAAVGAGGMATAQDKPAVSISLPDVITDNLPDAESLPGIGSLMSGDADADVTGSTDDGEAGDGPVTAASLTGTPTAAQHSSGADAGEALRARILQQAEQQQASADAEAKAAAEAAAAEQAAAEAKAQQTAAQKQAAAAKAAAEAKAEAEAKAKAEAKTAAAAKAAEEERVADLAGSWSLPTSSYTITSTYGQAGNMWSSGYHTGLDLAAPTGTPAKAVHGGTVKSAGWSGSYGYRIVLELEDGTEVWYCHLSSMTVGAGQTVGTGETIGRVGATGNVTGPHLHLEVHTAGGEGIDPLAWLRGKGLTV</sequence>
<evidence type="ECO:0000256" key="1">
    <source>
        <dbReference type="SAM" id="Coils"/>
    </source>
</evidence>
<dbReference type="RefSeq" id="WP_189554777.1">
    <property type="nucleotide sequence ID" value="NZ_BMTP01000029.1"/>
</dbReference>
<dbReference type="Pfam" id="PF01551">
    <property type="entry name" value="Peptidase_M23"/>
    <property type="match status" value="1"/>
</dbReference>
<feature type="compositionally biased region" description="Polar residues" evidence="2">
    <location>
        <begin position="138"/>
        <end position="151"/>
    </location>
</feature>
<dbReference type="FunFam" id="2.70.70.10:FF:000013">
    <property type="entry name" value="Peptidase family M23"/>
    <property type="match status" value="1"/>
</dbReference>
<accession>A0A918I3K8</accession>
<evidence type="ECO:0000259" key="3">
    <source>
        <dbReference type="Pfam" id="PF01551"/>
    </source>
</evidence>
<organism evidence="4 5">
    <name type="scientific">Streptomyces lavendofoliae</name>
    <dbReference type="NCBI Taxonomy" id="67314"/>
    <lineage>
        <taxon>Bacteria</taxon>
        <taxon>Bacillati</taxon>
        <taxon>Actinomycetota</taxon>
        <taxon>Actinomycetes</taxon>
        <taxon>Kitasatosporales</taxon>
        <taxon>Streptomycetaceae</taxon>
        <taxon>Streptomyces</taxon>
    </lineage>
</organism>
<comment type="caution">
    <text evidence="4">The sequence shown here is derived from an EMBL/GenBank/DDBJ whole genome shotgun (WGS) entry which is preliminary data.</text>
</comment>
<dbReference type="PANTHER" id="PTHR21666:SF270">
    <property type="entry name" value="MUREIN HYDROLASE ACTIVATOR ENVC"/>
    <property type="match status" value="1"/>
</dbReference>
<dbReference type="CDD" id="cd12797">
    <property type="entry name" value="M23_peptidase"/>
    <property type="match status" value="1"/>
</dbReference>
<feature type="domain" description="M23ase beta-sheet core" evidence="3">
    <location>
        <begin position="271"/>
        <end position="366"/>
    </location>
</feature>
<dbReference type="InterPro" id="IPR011055">
    <property type="entry name" value="Dup_hybrid_motif"/>
</dbReference>
<dbReference type="Gene3D" id="2.70.70.10">
    <property type="entry name" value="Glucose Permease (Domain IIA)"/>
    <property type="match status" value="1"/>
</dbReference>
<evidence type="ECO:0000313" key="5">
    <source>
        <dbReference type="Proteomes" id="UP000636661"/>
    </source>
</evidence>
<feature type="region of interest" description="Disordered" evidence="2">
    <location>
        <begin position="1"/>
        <end position="42"/>
    </location>
</feature>
<evidence type="ECO:0000256" key="2">
    <source>
        <dbReference type="SAM" id="MobiDB-lite"/>
    </source>
</evidence>
<protein>
    <submittedName>
        <fullName evidence="4">Peptidase</fullName>
    </submittedName>
</protein>